<protein>
    <submittedName>
        <fullName evidence="1">Uncharacterized protein</fullName>
    </submittedName>
</protein>
<proteinExistence type="predicted"/>
<sequence length="121" mass="13494">MVLRQAMLTDNVVYDAGKAPGSVPRPLSDFGNYHAYNGLRTRFLVRNPNKKQDRLPRFDRITADCTGNVNRIEFSELGIGMRVRGQQRLSKRLASIKTAAKVTAGLISTGWPAVGMKYEKP</sequence>
<keyword evidence="2" id="KW-1185">Reference proteome</keyword>
<reference evidence="1" key="1">
    <citation type="submission" date="2018-11" db="EMBL/GenBank/DDBJ databases">
        <authorList>
            <consortium name="Pathogen Informatics"/>
        </authorList>
    </citation>
    <scope>NUCLEOTIDE SEQUENCE</scope>
</reference>
<comment type="caution">
    <text evidence="1">The sequence shown here is derived from an EMBL/GenBank/DDBJ whole genome shotgun (WGS) entry which is preliminary data.</text>
</comment>
<gene>
    <name evidence="1" type="ORF">PXEA_LOCUS30519</name>
</gene>
<evidence type="ECO:0000313" key="1">
    <source>
        <dbReference type="EMBL" id="VEL37079.1"/>
    </source>
</evidence>
<organism evidence="1 2">
    <name type="scientific">Protopolystoma xenopodis</name>
    <dbReference type="NCBI Taxonomy" id="117903"/>
    <lineage>
        <taxon>Eukaryota</taxon>
        <taxon>Metazoa</taxon>
        <taxon>Spiralia</taxon>
        <taxon>Lophotrochozoa</taxon>
        <taxon>Platyhelminthes</taxon>
        <taxon>Monogenea</taxon>
        <taxon>Polyopisthocotylea</taxon>
        <taxon>Polystomatidea</taxon>
        <taxon>Polystomatidae</taxon>
        <taxon>Protopolystoma</taxon>
    </lineage>
</organism>
<dbReference type="AlphaFoldDB" id="A0A448XI29"/>
<accession>A0A448XI29</accession>
<name>A0A448XI29_9PLAT</name>
<dbReference type="Proteomes" id="UP000784294">
    <property type="component" value="Unassembled WGS sequence"/>
</dbReference>
<evidence type="ECO:0000313" key="2">
    <source>
        <dbReference type="Proteomes" id="UP000784294"/>
    </source>
</evidence>
<dbReference type="EMBL" id="CAAALY010253946">
    <property type="protein sequence ID" value="VEL37079.1"/>
    <property type="molecule type" value="Genomic_DNA"/>
</dbReference>